<sequence>MKLCKLFHLALILSFSFLPACLQQTPVLPVSYFPVRHEPGPSMLLLNYGKLVLEDGLLRFEETGSGLSYLVIWPYGYSCQSVGSRVEILDAEGAVVAKSGQYLRIGGGPAFSVSYYTGEEPPWSLPGPYWALGSIEQWWPWDFVALMELFAVICMMVILTLIALDLIRLRRPKI</sequence>
<evidence type="ECO:0000256" key="1">
    <source>
        <dbReference type="SAM" id="Phobius"/>
    </source>
</evidence>
<evidence type="ECO:0000313" key="4">
    <source>
        <dbReference type="Proteomes" id="UP000053947"/>
    </source>
</evidence>
<evidence type="ECO:0000313" key="3">
    <source>
        <dbReference type="EMBL" id="KTB47797.1"/>
    </source>
</evidence>
<protein>
    <submittedName>
        <fullName evidence="3">Uncharacterized protein</fullName>
    </submittedName>
</protein>
<keyword evidence="2" id="KW-0732">Signal</keyword>
<feature type="chain" id="PRO_5006902687" evidence="2">
    <location>
        <begin position="21"/>
        <end position="174"/>
    </location>
</feature>
<reference evidence="3 4" key="1">
    <citation type="submission" date="2015-06" db="EMBL/GenBank/DDBJ databases">
        <title>Genome sequence of the organohalide-respiring Dehalogenimonas alkenigignens type strain (IP3-3T).</title>
        <authorList>
            <person name="Key T.A."/>
            <person name="Richmond D.P."/>
            <person name="Bowman K.S."/>
            <person name="Cho Y.-J."/>
            <person name="Chun J."/>
            <person name="da Costa M.S."/>
            <person name="Rainey F.A."/>
            <person name="Moe W.M."/>
        </authorList>
    </citation>
    <scope>NUCLEOTIDE SEQUENCE [LARGE SCALE GENOMIC DNA]</scope>
    <source>
        <strain evidence="3 4">IP3-3</strain>
    </source>
</reference>
<feature type="transmembrane region" description="Helical" evidence="1">
    <location>
        <begin position="143"/>
        <end position="167"/>
    </location>
</feature>
<organism evidence="3 4">
    <name type="scientific">Dehalogenimonas alkenigignens</name>
    <dbReference type="NCBI Taxonomy" id="1217799"/>
    <lineage>
        <taxon>Bacteria</taxon>
        <taxon>Bacillati</taxon>
        <taxon>Chloroflexota</taxon>
        <taxon>Dehalococcoidia</taxon>
        <taxon>Dehalococcoidales</taxon>
        <taxon>Dehalococcoidaceae</taxon>
        <taxon>Dehalogenimonas</taxon>
    </lineage>
</organism>
<evidence type="ECO:0000256" key="2">
    <source>
        <dbReference type="SAM" id="SignalP"/>
    </source>
</evidence>
<keyword evidence="1" id="KW-0472">Membrane</keyword>
<accession>A0A0W0GGW2</accession>
<keyword evidence="1" id="KW-1133">Transmembrane helix</keyword>
<gene>
    <name evidence="3" type="ORF">DEALK_06420</name>
</gene>
<dbReference type="PATRIC" id="fig|1217799.6.peg.661"/>
<keyword evidence="1" id="KW-0812">Transmembrane</keyword>
<dbReference type="Proteomes" id="UP000053947">
    <property type="component" value="Unassembled WGS sequence"/>
</dbReference>
<dbReference type="STRING" id="1217799.DEALK_06420"/>
<dbReference type="AlphaFoldDB" id="A0A0W0GGW2"/>
<keyword evidence="4" id="KW-1185">Reference proteome</keyword>
<comment type="caution">
    <text evidence="3">The sequence shown here is derived from an EMBL/GenBank/DDBJ whole genome shotgun (WGS) entry which is preliminary data.</text>
</comment>
<name>A0A0W0GGW2_9CHLR</name>
<feature type="signal peptide" evidence="2">
    <location>
        <begin position="1"/>
        <end position="20"/>
    </location>
</feature>
<dbReference type="EMBL" id="LFDV01000002">
    <property type="protein sequence ID" value="KTB47797.1"/>
    <property type="molecule type" value="Genomic_DNA"/>
</dbReference>
<proteinExistence type="predicted"/>